<protein>
    <submittedName>
        <fullName evidence="2">Uncharacterized protein</fullName>
    </submittedName>
</protein>
<proteinExistence type="predicted"/>
<feature type="compositionally biased region" description="Basic and acidic residues" evidence="1">
    <location>
        <begin position="20"/>
        <end position="30"/>
    </location>
</feature>
<gene>
    <name evidence="2" type="ORF">PENSUB_4241</name>
</gene>
<evidence type="ECO:0000313" key="2">
    <source>
        <dbReference type="EMBL" id="OKP10324.1"/>
    </source>
</evidence>
<reference evidence="2 3" key="1">
    <citation type="submission" date="2016-10" db="EMBL/GenBank/DDBJ databases">
        <title>Genome sequence of the ascomycete fungus Penicillium subrubescens.</title>
        <authorList>
            <person name="De Vries R.P."/>
            <person name="Peng M."/>
            <person name="Dilokpimol A."/>
            <person name="Hilden K."/>
            <person name="Makela M.R."/>
            <person name="Grigoriev I."/>
            <person name="Riley R."/>
            <person name="Granchi Z."/>
        </authorList>
    </citation>
    <scope>NUCLEOTIDE SEQUENCE [LARGE SCALE GENOMIC DNA]</scope>
    <source>
        <strain evidence="2 3">CBS 132785</strain>
    </source>
</reference>
<feature type="region of interest" description="Disordered" evidence="1">
    <location>
        <begin position="82"/>
        <end position="139"/>
    </location>
</feature>
<dbReference type="Proteomes" id="UP000186955">
    <property type="component" value="Unassembled WGS sequence"/>
</dbReference>
<evidence type="ECO:0000256" key="1">
    <source>
        <dbReference type="SAM" id="MobiDB-lite"/>
    </source>
</evidence>
<feature type="region of interest" description="Disordered" evidence="1">
    <location>
        <begin position="1"/>
        <end position="50"/>
    </location>
</feature>
<organism evidence="2 3">
    <name type="scientific">Penicillium subrubescens</name>
    <dbReference type="NCBI Taxonomy" id="1316194"/>
    <lineage>
        <taxon>Eukaryota</taxon>
        <taxon>Fungi</taxon>
        <taxon>Dikarya</taxon>
        <taxon>Ascomycota</taxon>
        <taxon>Pezizomycotina</taxon>
        <taxon>Eurotiomycetes</taxon>
        <taxon>Eurotiomycetidae</taxon>
        <taxon>Eurotiales</taxon>
        <taxon>Aspergillaceae</taxon>
        <taxon>Penicillium</taxon>
    </lineage>
</organism>
<sequence>MTLLATGPNIRKRGRPRNYPSEEQRREARTIQRRHQRRRQFARAAEAANDAAQISPYCANFVRVHSEPIRWLLRPPPASRRTGIVAFVSSRSTRRKSSRGGRPAASPADPHGPAGIRSSDELGGGSDSSIDGITKGEIR</sequence>
<accession>A0A1Q5UCY3</accession>
<dbReference type="EMBL" id="MNBE01000358">
    <property type="protein sequence ID" value="OKP10324.1"/>
    <property type="molecule type" value="Genomic_DNA"/>
</dbReference>
<feature type="compositionally biased region" description="Basic residues" evidence="1">
    <location>
        <begin position="31"/>
        <end position="41"/>
    </location>
</feature>
<comment type="caution">
    <text evidence="2">The sequence shown here is derived from an EMBL/GenBank/DDBJ whole genome shotgun (WGS) entry which is preliminary data.</text>
</comment>
<keyword evidence="3" id="KW-1185">Reference proteome</keyword>
<name>A0A1Q5UCY3_9EURO</name>
<evidence type="ECO:0000313" key="3">
    <source>
        <dbReference type="Proteomes" id="UP000186955"/>
    </source>
</evidence>
<dbReference type="AlphaFoldDB" id="A0A1Q5UCY3"/>